<keyword evidence="5 7" id="KW-0539">Nucleus</keyword>
<evidence type="ECO:0000256" key="6">
    <source>
        <dbReference type="ARBA" id="ARBA00038449"/>
    </source>
</evidence>
<comment type="caution">
    <text evidence="11">The sequence shown here is derived from an EMBL/GenBank/DDBJ whole genome shotgun (WGS) entry which is preliminary data.</text>
</comment>
<keyword evidence="12" id="KW-1185">Reference proteome</keyword>
<dbReference type="PROSITE" id="PS00027">
    <property type="entry name" value="HOMEOBOX_1"/>
    <property type="match status" value="1"/>
</dbReference>
<dbReference type="InterPro" id="IPR009057">
    <property type="entry name" value="Homeodomain-like_sf"/>
</dbReference>
<dbReference type="PANTHER" id="PTHR46294:SF4">
    <property type="entry name" value="SEGMENTATION PROTEIN EVEN-SKIPPED"/>
    <property type="match status" value="1"/>
</dbReference>
<evidence type="ECO:0000313" key="11">
    <source>
        <dbReference type="EMBL" id="CAG5136036.1"/>
    </source>
</evidence>
<accession>A0A8S4AAL4</accession>
<dbReference type="OrthoDB" id="6159439at2759"/>
<evidence type="ECO:0000256" key="8">
    <source>
        <dbReference type="RuleBase" id="RU000682"/>
    </source>
</evidence>
<dbReference type="PRINTS" id="PR00024">
    <property type="entry name" value="HOMEOBOX"/>
</dbReference>
<comment type="subcellular location">
    <subcellularLocation>
        <location evidence="1 7 8">Nucleus</location>
    </subcellularLocation>
</comment>
<comment type="similarity">
    <text evidence="6">Belongs to the even-skipped homeobox family.</text>
</comment>
<evidence type="ECO:0000256" key="7">
    <source>
        <dbReference type="PROSITE-ProRule" id="PRU00108"/>
    </source>
</evidence>
<evidence type="ECO:0000256" key="3">
    <source>
        <dbReference type="ARBA" id="ARBA00023125"/>
    </source>
</evidence>
<sequence length="306" mass="33266">VFILISGDPNLDENQVRRYRTAFTREQIGRLEKEFLKENYVSRPKRCELAASLNLPEATIKVWFQNRRMKDKRQRMALAWPYGIADPHLYAYLAAAAASYPYGMPPPPPSALGCYAASGVPIGRSPNSFPPNPQLQMSQAIRQSQSSELISNLTNAYLRPNGLGGFGISSPSAMHHSFPVSSNPLLRSPLDSAAMSLLAAQTSSTLNPQHLTSAHFMNTLDSARLAAVHSASNPGIPFTHSSSLPQLHHSGLTSVDTLVKRGSPHIHIPTATKLTTTPPSSVSLSPPVPARPKGLFRPFQTDADRS</sequence>
<dbReference type="InterPro" id="IPR001356">
    <property type="entry name" value="HD"/>
</dbReference>
<evidence type="ECO:0000259" key="10">
    <source>
        <dbReference type="PROSITE" id="PS50071"/>
    </source>
</evidence>
<dbReference type="Proteomes" id="UP000678393">
    <property type="component" value="Unassembled WGS sequence"/>
</dbReference>
<keyword evidence="4 7" id="KW-0371">Homeobox</keyword>
<feature type="compositionally biased region" description="Low complexity" evidence="9">
    <location>
        <begin position="274"/>
        <end position="285"/>
    </location>
</feature>
<dbReference type="AlphaFoldDB" id="A0A8S4AAL4"/>
<evidence type="ECO:0000256" key="2">
    <source>
        <dbReference type="ARBA" id="ARBA00022473"/>
    </source>
</evidence>
<organism evidence="11 12">
    <name type="scientific">Candidula unifasciata</name>
    <dbReference type="NCBI Taxonomy" id="100452"/>
    <lineage>
        <taxon>Eukaryota</taxon>
        <taxon>Metazoa</taxon>
        <taxon>Spiralia</taxon>
        <taxon>Lophotrochozoa</taxon>
        <taxon>Mollusca</taxon>
        <taxon>Gastropoda</taxon>
        <taxon>Heterobranchia</taxon>
        <taxon>Euthyneura</taxon>
        <taxon>Panpulmonata</taxon>
        <taxon>Eupulmonata</taxon>
        <taxon>Stylommatophora</taxon>
        <taxon>Helicina</taxon>
        <taxon>Helicoidea</taxon>
        <taxon>Geomitridae</taxon>
        <taxon>Candidula</taxon>
    </lineage>
</organism>
<dbReference type="GO" id="GO:0005634">
    <property type="term" value="C:nucleus"/>
    <property type="evidence" value="ECO:0007669"/>
    <property type="project" value="UniProtKB-SubCell"/>
</dbReference>
<dbReference type="InterPro" id="IPR017970">
    <property type="entry name" value="Homeobox_CS"/>
</dbReference>
<dbReference type="PROSITE" id="PS50071">
    <property type="entry name" value="HOMEOBOX_2"/>
    <property type="match status" value="1"/>
</dbReference>
<dbReference type="CDD" id="cd00086">
    <property type="entry name" value="homeodomain"/>
    <property type="match status" value="1"/>
</dbReference>
<evidence type="ECO:0000313" key="12">
    <source>
        <dbReference type="Proteomes" id="UP000678393"/>
    </source>
</evidence>
<gene>
    <name evidence="11" type="ORF">CUNI_LOCUS21594</name>
</gene>
<dbReference type="Pfam" id="PF00046">
    <property type="entry name" value="Homeodomain"/>
    <property type="match status" value="1"/>
</dbReference>
<evidence type="ECO:0000256" key="4">
    <source>
        <dbReference type="ARBA" id="ARBA00023155"/>
    </source>
</evidence>
<keyword evidence="3 7" id="KW-0238">DNA-binding</keyword>
<evidence type="ECO:0000256" key="1">
    <source>
        <dbReference type="ARBA" id="ARBA00004123"/>
    </source>
</evidence>
<feature type="domain" description="Homeobox" evidence="10">
    <location>
        <begin position="14"/>
        <end position="74"/>
    </location>
</feature>
<reference evidence="11" key="1">
    <citation type="submission" date="2021-04" db="EMBL/GenBank/DDBJ databases">
        <authorList>
            <consortium name="Molecular Ecology Group"/>
        </authorList>
    </citation>
    <scope>NUCLEOTIDE SEQUENCE</scope>
</reference>
<dbReference type="GO" id="GO:0000978">
    <property type="term" value="F:RNA polymerase II cis-regulatory region sequence-specific DNA binding"/>
    <property type="evidence" value="ECO:0007669"/>
    <property type="project" value="TreeGrafter"/>
</dbReference>
<feature type="non-terminal residue" evidence="11">
    <location>
        <position position="306"/>
    </location>
</feature>
<feature type="region of interest" description="Disordered" evidence="9">
    <location>
        <begin position="269"/>
        <end position="306"/>
    </location>
</feature>
<dbReference type="GO" id="GO:0000981">
    <property type="term" value="F:DNA-binding transcription factor activity, RNA polymerase II-specific"/>
    <property type="evidence" value="ECO:0007669"/>
    <property type="project" value="InterPro"/>
</dbReference>
<dbReference type="InterPro" id="IPR052002">
    <property type="entry name" value="Even-skipped_HD"/>
</dbReference>
<proteinExistence type="inferred from homology"/>
<feature type="DNA-binding region" description="Homeobox" evidence="7">
    <location>
        <begin position="16"/>
        <end position="75"/>
    </location>
</feature>
<dbReference type="SMART" id="SM00389">
    <property type="entry name" value="HOX"/>
    <property type="match status" value="1"/>
</dbReference>
<dbReference type="SUPFAM" id="SSF46689">
    <property type="entry name" value="Homeodomain-like"/>
    <property type="match status" value="1"/>
</dbReference>
<dbReference type="PANTHER" id="PTHR46294">
    <property type="entry name" value="SEGMENTATION PROTEIN EVEN-SKIPPED"/>
    <property type="match status" value="1"/>
</dbReference>
<dbReference type="InterPro" id="IPR020479">
    <property type="entry name" value="HD_metazoa"/>
</dbReference>
<dbReference type="Gene3D" id="1.10.10.60">
    <property type="entry name" value="Homeodomain-like"/>
    <property type="match status" value="1"/>
</dbReference>
<evidence type="ECO:0000256" key="5">
    <source>
        <dbReference type="ARBA" id="ARBA00023242"/>
    </source>
</evidence>
<protein>
    <recommendedName>
        <fullName evidence="10">Homeobox domain-containing protein</fullName>
    </recommendedName>
</protein>
<evidence type="ECO:0000256" key="9">
    <source>
        <dbReference type="SAM" id="MobiDB-lite"/>
    </source>
</evidence>
<keyword evidence="2" id="KW-0217">Developmental protein</keyword>
<name>A0A8S4AAL4_9EUPU</name>
<dbReference type="EMBL" id="CAJHNH020008482">
    <property type="protein sequence ID" value="CAG5136036.1"/>
    <property type="molecule type" value="Genomic_DNA"/>
</dbReference>